<evidence type="ECO:0000256" key="14">
    <source>
        <dbReference type="SAM" id="MobiDB-lite"/>
    </source>
</evidence>
<keyword evidence="7" id="KW-0132">Cell division</keyword>
<evidence type="ECO:0000256" key="3">
    <source>
        <dbReference type="ARBA" id="ARBA00007315"/>
    </source>
</evidence>
<evidence type="ECO:0000256" key="1">
    <source>
        <dbReference type="ARBA" id="ARBA00004123"/>
    </source>
</evidence>
<dbReference type="GO" id="GO:0051321">
    <property type="term" value="P:meiotic cell cycle"/>
    <property type="evidence" value="ECO:0007669"/>
    <property type="project" value="UniProtKB-KW"/>
</dbReference>
<evidence type="ECO:0000313" key="18">
    <source>
        <dbReference type="Proteomes" id="UP001164286"/>
    </source>
</evidence>
<evidence type="ECO:0000259" key="16">
    <source>
        <dbReference type="PROSITE" id="PS50056"/>
    </source>
</evidence>
<dbReference type="GO" id="GO:0033554">
    <property type="term" value="P:cellular response to stress"/>
    <property type="evidence" value="ECO:0007669"/>
    <property type="project" value="UniProtKB-ARBA"/>
</dbReference>
<feature type="compositionally biased region" description="Polar residues" evidence="14">
    <location>
        <begin position="535"/>
        <end position="550"/>
    </location>
</feature>
<feature type="domain" description="Tyrosine-protein phosphatase" evidence="15">
    <location>
        <begin position="250"/>
        <end position="396"/>
    </location>
</feature>
<dbReference type="GeneID" id="77729696"/>
<accession>A0AA38LQG6</accession>
<dbReference type="InterPro" id="IPR029260">
    <property type="entry name" value="DSPn"/>
</dbReference>
<evidence type="ECO:0000256" key="12">
    <source>
        <dbReference type="ARBA" id="ARBA00023254"/>
    </source>
</evidence>
<dbReference type="Pfam" id="PF00782">
    <property type="entry name" value="DSPc"/>
    <property type="match status" value="1"/>
</dbReference>
<dbReference type="InterPro" id="IPR050561">
    <property type="entry name" value="PTP"/>
</dbReference>
<comment type="subcellular location">
    <subcellularLocation>
        <location evidence="2">Cytoplasm</location>
    </subcellularLocation>
    <subcellularLocation>
        <location evidence="1">Nucleus</location>
    </subcellularLocation>
</comment>
<keyword evidence="11" id="KW-0539">Nucleus</keyword>
<gene>
    <name evidence="17" type="ORF">MKK02DRAFT_39216</name>
</gene>
<sequence>MTGSSLLAPMTARAIHSATPSPHSSPSLPGRDFPNPVAVFNEKFCFTTLDKADVGRNAKEGRAGQWVHPSTRRACSLFSLDDQMAYCPFSRDYGPLNLAFTYSACLALHDKMNAKEFKSRPICLYTSSDPKTKSNMALMVALYFLIVRHQTPWQCFQPIAELELMPFRDAGNGEFDHGLAIQAMQFGLLDLGNFDAREYQYYETPENGDMNILGPFIAFASPLEPAWAKLMAHRRKAIQAAIDSGQPPLNYRPASRSRLTGNHAFKSVLEVFQRQEVGVVVRLNDELYDKRHFTDVDIDHVEMYFDDGSNPSDDIIREFIAMSERYIQAGRAVAVHCKAGLGRTGVLIGAYLIYKYSFTAQEVIGYMRIVRPGMVVGPQQQFMMLNQMKWAGWAARDELLREIGMQATQTLNPLATPPAEDVSTLPRLDLPPAFTKPRQASSSSASPKRGDAVGQPRKTGPVPEPVVAVHSPTPKPEDRLARNRQEYRETASAPSAIKEGASSMRGTKRGLTRKALPPPGAVDGPTTPTRLGLDIQSSLERSPSILSVVSANDRPRKRINGSPLASPGLGPSPPPTRASSPQPTDEMIIDPPPTPTRIPNKLRRELSSPRLRFAQIAHAHAHVHVHSPEPAPPIPTKSGIPVPVVSSTSAPAAGGSYLPSRRQTPLKETHAVQIPDRYTSSPSRIPRAVPVTKGKEDGGVVEGKKEKEREKTGKEGKEGSSGWAAPRLMNMLYGIGRSGN</sequence>
<keyword evidence="9" id="KW-0378">Hydrolase</keyword>
<reference evidence="17" key="1">
    <citation type="journal article" date="2022" name="G3 (Bethesda)">
        <title>High quality genome of the basidiomycete yeast Dioszegia hungarica PDD-24b-2 isolated from cloud water.</title>
        <authorList>
            <person name="Jarrige D."/>
            <person name="Haridas S."/>
            <person name="Bleykasten-Grosshans C."/>
            <person name="Joly M."/>
            <person name="Nadalig T."/>
            <person name="Sancelme M."/>
            <person name="Vuilleumier S."/>
            <person name="Grigoriev I.V."/>
            <person name="Amato P."/>
            <person name="Bringel F."/>
        </authorList>
    </citation>
    <scope>NUCLEOTIDE SEQUENCE</scope>
    <source>
        <strain evidence="17">PDD-24b-2</strain>
    </source>
</reference>
<dbReference type="Proteomes" id="UP001164286">
    <property type="component" value="Unassembled WGS sequence"/>
</dbReference>
<keyword evidence="10" id="KW-0904">Protein phosphatase</keyword>
<feature type="region of interest" description="Disordered" evidence="14">
    <location>
        <begin position="623"/>
        <end position="724"/>
    </location>
</feature>
<keyword evidence="6" id="KW-0597">Phosphoprotein</keyword>
<dbReference type="PROSITE" id="PS00383">
    <property type="entry name" value="TYR_PHOSPHATASE_1"/>
    <property type="match status" value="1"/>
</dbReference>
<evidence type="ECO:0000259" key="15">
    <source>
        <dbReference type="PROSITE" id="PS50054"/>
    </source>
</evidence>
<evidence type="ECO:0000256" key="7">
    <source>
        <dbReference type="ARBA" id="ARBA00022618"/>
    </source>
</evidence>
<dbReference type="GO" id="GO:0000278">
    <property type="term" value="P:mitotic cell cycle"/>
    <property type="evidence" value="ECO:0007669"/>
    <property type="project" value="UniProtKB-ARBA"/>
</dbReference>
<dbReference type="GO" id="GO:0005737">
    <property type="term" value="C:cytoplasm"/>
    <property type="evidence" value="ECO:0007669"/>
    <property type="project" value="UniProtKB-SubCell"/>
</dbReference>
<keyword evidence="8" id="KW-0498">Mitosis</keyword>
<dbReference type="InterPro" id="IPR029021">
    <property type="entry name" value="Prot-tyrosine_phosphatase-like"/>
</dbReference>
<dbReference type="InterPro" id="IPR003595">
    <property type="entry name" value="Tyr_Pase_cat"/>
</dbReference>
<dbReference type="InterPro" id="IPR016130">
    <property type="entry name" value="Tyr_Pase_AS"/>
</dbReference>
<dbReference type="GO" id="GO:0032954">
    <property type="term" value="P:regulation of cytokinetic process"/>
    <property type="evidence" value="ECO:0007669"/>
    <property type="project" value="UniProtKB-ARBA"/>
</dbReference>
<evidence type="ECO:0000256" key="5">
    <source>
        <dbReference type="ARBA" id="ARBA00022490"/>
    </source>
</evidence>
<dbReference type="GO" id="GO:0005816">
    <property type="term" value="C:spindle pole body"/>
    <property type="evidence" value="ECO:0007669"/>
    <property type="project" value="UniProtKB-ARBA"/>
</dbReference>
<dbReference type="PROSITE" id="PS50056">
    <property type="entry name" value="TYR_PHOSPHATASE_2"/>
    <property type="match status" value="1"/>
</dbReference>
<dbReference type="SUPFAM" id="SSF52799">
    <property type="entry name" value="(Phosphotyrosine protein) phosphatases II"/>
    <property type="match status" value="2"/>
</dbReference>
<evidence type="ECO:0000256" key="8">
    <source>
        <dbReference type="ARBA" id="ARBA00022776"/>
    </source>
</evidence>
<comment type="similarity">
    <text evidence="3">Belongs to the protein-tyrosine phosphatase family. Non-receptor class CDC14 subfamily.</text>
</comment>
<keyword evidence="5" id="KW-0963">Cytoplasm</keyword>
<dbReference type="Gene3D" id="3.90.190.10">
    <property type="entry name" value="Protein tyrosine phosphatase superfamily"/>
    <property type="match status" value="2"/>
</dbReference>
<dbReference type="GO" id="GO:0051301">
    <property type="term" value="P:cell division"/>
    <property type="evidence" value="ECO:0007669"/>
    <property type="project" value="UniProtKB-KW"/>
</dbReference>
<protein>
    <recommendedName>
        <fullName evidence="4">protein-tyrosine-phosphatase</fullName>
        <ecNumber evidence="4">3.1.3.48</ecNumber>
    </recommendedName>
</protein>
<feature type="compositionally biased region" description="Basic and acidic residues" evidence="14">
    <location>
        <begin position="693"/>
        <end position="718"/>
    </location>
</feature>
<dbReference type="Pfam" id="PF14671">
    <property type="entry name" value="DSPn"/>
    <property type="match status" value="1"/>
</dbReference>
<proteinExistence type="inferred from homology"/>
<feature type="compositionally biased region" description="Basic and acidic residues" evidence="14">
    <location>
        <begin position="475"/>
        <end position="489"/>
    </location>
</feature>
<feature type="domain" description="Tyrosine specific protein phosphatases" evidence="16">
    <location>
        <begin position="317"/>
        <end position="382"/>
    </location>
</feature>
<dbReference type="RefSeq" id="XP_052943014.1">
    <property type="nucleotide sequence ID" value="XM_053090491.1"/>
</dbReference>
<dbReference type="InterPro" id="IPR020422">
    <property type="entry name" value="TYR_PHOSPHATASE_DUAL_dom"/>
</dbReference>
<dbReference type="AlphaFoldDB" id="A0AA38LQG6"/>
<dbReference type="PROSITE" id="PS50054">
    <property type="entry name" value="TYR_PHOSPHATASE_DUAL"/>
    <property type="match status" value="1"/>
</dbReference>
<organism evidence="17 18">
    <name type="scientific">Dioszegia hungarica</name>
    <dbReference type="NCBI Taxonomy" id="4972"/>
    <lineage>
        <taxon>Eukaryota</taxon>
        <taxon>Fungi</taxon>
        <taxon>Dikarya</taxon>
        <taxon>Basidiomycota</taxon>
        <taxon>Agaricomycotina</taxon>
        <taxon>Tremellomycetes</taxon>
        <taxon>Tremellales</taxon>
        <taxon>Bulleribasidiaceae</taxon>
        <taxon>Dioszegia</taxon>
    </lineage>
</organism>
<evidence type="ECO:0000256" key="13">
    <source>
        <dbReference type="ARBA" id="ARBA00023306"/>
    </source>
</evidence>
<keyword evidence="18" id="KW-1185">Reference proteome</keyword>
<keyword evidence="12" id="KW-0469">Meiosis</keyword>
<keyword evidence="13" id="KW-0131">Cell cycle</keyword>
<dbReference type="EMBL" id="JAKWFO010000011">
    <property type="protein sequence ID" value="KAI9633237.1"/>
    <property type="molecule type" value="Genomic_DNA"/>
</dbReference>
<dbReference type="FunFam" id="3.90.190.10:FF:000038">
    <property type="entry name" value="Tyrosine-protein phosphatase CDC14"/>
    <property type="match status" value="1"/>
</dbReference>
<dbReference type="SMART" id="SM00404">
    <property type="entry name" value="PTPc_motif"/>
    <property type="match status" value="1"/>
</dbReference>
<evidence type="ECO:0000256" key="6">
    <source>
        <dbReference type="ARBA" id="ARBA00022553"/>
    </source>
</evidence>
<feature type="region of interest" description="Disordered" evidence="14">
    <location>
        <begin position="411"/>
        <end position="608"/>
    </location>
</feature>
<evidence type="ECO:0000256" key="9">
    <source>
        <dbReference type="ARBA" id="ARBA00022801"/>
    </source>
</evidence>
<dbReference type="GO" id="GO:0004725">
    <property type="term" value="F:protein tyrosine phosphatase activity"/>
    <property type="evidence" value="ECO:0007669"/>
    <property type="project" value="UniProtKB-EC"/>
</dbReference>
<dbReference type="EC" id="3.1.3.48" evidence="4"/>
<dbReference type="SMART" id="SM00195">
    <property type="entry name" value="DSPc"/>
    <property type="match status" value="1"/>
</dbReference>
<dbReference type="InterPro" id="IPR000387">
    <property type="entry name" value="Tyr_Pase_dom"/>
</dbReference>
<dbReference type="GO" id="GO:0005730">
    <property type="term" value="C:nucleolus"/>
    <property type="evidence" value="ECO:0007669"/>
    <property type="project" value="UniProtKB-ARBA"/>
</dbReference>
<evidence type="ECO:0000256" key="4">
    <source>
        <dbReference type="ARBA" id="ARBA00013064"/>
    </source>
</evidence>
<comment type="caution">
    <text evidence="17">The sequence shown here is derived from an EMBL/GenBank/DDBJ whole genome shotgun (WGS) entry which is preliminary data.</text>
</comment>
<dbReference type="InterPro" id="IPR000340">
    <property type="entry name" value="Dual-sp_phosphatase_cat-dom"/>
</dbReference>
<evidence type="ECO:0000313" key="17">
    <source>
        <dbReference type="EMBL" id="KAI9633237.1"/>
    </source>
</evidence>
<evidence type="ECO:0000256" key="2">
    <source>
        <dbReference type="ARBA" id="ARBA00004496"/>
    </source>
</evidence>
<name>A0AA38LQG6_9TREE</name>
<evidence type="ECO:0000256" key="11">
    <source>
        <dbReference type="ARBA" id="ARBA00023242"/>
    </source>
</evidence>
<dbReference type="GO" id="GO:0007096">
    <property type="term" value="P:regulation of exit from mitosis"/>
    <property type="evidence" value="ECO:0007669"/>
    <property type="project" value="UniProtKB-ARBA"/>
</dbReference>
<evidence type="ECO:0000256" key="10">
    <source>
        <dbReference type="ARBA" id="ARBA00022912"/>
    </source>
</evidence>
<dbReference type="PANTHER" id="PTHR23339">
    <property type="entry name" value="TYROSINE SPECIFIC PROTEIN PHOSPHATASE AND DUAL SPECIFICITY PROTEIN PHOSPHATASE"/>
    <property type="match status" value="1"/>
</dbReference>
<dbReference type="CDD" id="cd17657">
    <property type="entry name" value="CDC14_N"/>
    <property type="match status" value="1"/>
</dbReference>